<name>A0A0H3D969_AMYMU</name>
<dbReference type="InterPro" id="IPR010179">
    <property type="entry name" value="CRISPR-assoc_prot_Cse3"/>
</dbReference>
<dbReference type="Gene3D" id="3.30.70.1200">
    <property type="entry name" value="Crispr-associated protein, domain 1"/>
    <property type="match status" value="1"/>
</dbReference>
<dbReference type="OrthoDB" id="9795689at2"/>
<dbReference type="EMBL" id="CP002000">
    <property type="protein sequence ID" value="ADJ47555.1"/>
    <property type="molecule type" value="Genomic_DNA"/>
</dbReference>
<proteinExistence type="predicted"/>
<reference evidence="1 2" key="1">
    <citation type="journal article" date="2010" name="Cell Res.">
        <title>Complete genome sequence of the rifamycin SV-producing Amycolatopsis mediterranei U32 revealed its genetic characteristics in phylogeny and metabolism.</title>
        <authorList>
            <person name="Zhao W."/>
            <person name="Zhong Y."/>
            <person name="Yuan H."/>
            <person name="Wang J."/>
            <person name="Zheng H."/>
            <person name="Wang Y."/>
            <person name="Cen X."/>
            <person name="Xu F."/>
            <person name="Bai J."/>
            <person name="Han X."/>
            <person name="Lu G."/>
            <person name="Zhu Y."/>
            <person name="Shao Z."/>
            <person name="Yan H."/>
            <person name="Li C."/>
            <person name="Peng N."/>
            <person name="Zhang Z."/>
            <person name="Zhang Y."/>
            <person name="Lin W."/>
            <person name="Fan Y."/>
            <person name="Qin Z."/>
            <person name="Hu Y."/>
            <person name="Zhu B."/>
            <person name="Wang S."/>
            <person name="Ding X."/>
            <person name="Zhao G.P."/>
        </authorList>
    </citation>
    <scope>NUCLEOTIDE SEQUENCE [LARGE SCALE GENOMIC DNA]</scope>
    <source>
        <strain evidence="2">U-32</strain>
    </source>
</reference>
<dbReference type="NCBIfam" id="TIGR01907">
    <property type="entry name" value="casE_Cse3"/>
    <property type="match status" value="1"/>
</dbReference>
<gene>
    <name evidence="1" type="ordered locus">AMED_5808</name>
</gene>
<dbReference type="GeneID" id="92873477"/>
<dbReference type="eggNOG" id="ENOG5030BEK">
    <property type="taxonomic scope" value="Bacteria"/>
</dbReference>
<evidence type="ECO:0000313" key="2">
    <source>
        <dbReference type="Proteomes" id="UP000000328"/>
    </source>
</evidence>
<dbReference type="Pfam" id="PF08798">
    <property type="entry name" value="CRISPR_assoc"/>
    <property type="match status" value="1"/>
</dbReference>
<dbReference type="SUPFAM" id="SSF117987">
    <property type="entry name" value="CRISPR-associated protein"/>
    <property type="match status" value="2"/>
</dbReference>
<dbReference type="RefSeq" id="WP_013227610.1">
    <property type="nucleotide sequence ID" value="NC_014318.1"/>
</dbReference>
<dbReference type="Proteomes" id="UP000000328">
    <property type="component" value="Chromosome"/>
</dbReference>
<dbReference type="CDD" id="cd09727">
    <property type="entry name" value="Cas6_I-E"/>
    <property type="match status" value="1"/>
</dbReference>
<accession>A0A0H3D969</accession>
<dbReference type="KEGG" id="amd:AMED_5808"/>
<dbReference type="Gene3D" id="3.30.70.1210">
    <property type="entry name" value="Crispr-associated protein, domain 2"/>
    <property type="match status" value="1"/>
</dbReference>
<dbReference type="SMART" id="SM01101">
    <property type="entry name" value="CRISPR_assoc"/>
    <property type="match status" value="1"/>
</dbReference>
<dbReference type="HOGENOM" id="CLU_080982_0_2_11"/>
<dbReference type="AlphaFoldDB" id="A0A0H3D969"/>
<evidence type="ECO:0000313" key="1">
    <source>
        <dbReference type="EMBL" id="ADJ47555.1"/>
    </source>
</evidence>
<sequence>MFLSKLTINVHSRTFRRDYANVHDMHRTLMSVYPDVPADTPKRQAHGVLWRLDSNRGSYVQYVQSHTRPDWDKLPDGHLNAPAEIRPLQPVLDAITAGRKLAFRFVANPTRCDNKTRQRIPLRQPADQIDWLIRQGQTHGFVIPATAAGPDIAITPTATITGRKSEPSKITIEPVRFDGHLIVTDPAAFTDAFSNGIGRAKAYGCGLISLAPSRTL</sequence>
<dbReference type="PATRIC" id="fig|749927.5.peg.6045"/>
<organism evidence="1 2">
    <name type="scientific">Amycolatopsis mediterranei (strain U-32)</name>
    <dbReference type="NCBI Taxonomy" id="749927"/>
    <lineage>
        <taxon>Bacteria</taxon>
        <taxon>Bacillati</taxon>
        <taxon>Actinomycetota</taxon>
        <taxon>Actinomycetes</taxon>
        <taxon>Pseudonocardiales</taxon>
        <taxon>Pseudonocardiaceae</taxon>
        <taxon>Amycolatopsis</taxon>
    </lineage>
</organism>
<protein>
    <submittedName>
        <fullName evidence="1">CRISPR-associated CSE3 family protein</fullName>
    </submittedName>
</protein>